<reference evidence="1 2" key="1">
    <citation type="journal article" date="2018" name="Nat. Ecol. Evol.">
        <title>Pezizomycetes genomes reveal the molecular basis of ectomycorrhizal truffle lifestyle.</title>
        <authorList>
            <person name="Murat C."/>
            <person name="Payen T."/>
            <person name="Noel B."/>
            <person name="Kuo A."/>
            <person name="Morin E."/>
            <person name="Chen J."/>
            <person name="Kohler A."/>
            <person name="Krizsan K."/>
            <person name="Balestrini R."/>
            <person name="Da Silva C."/>
            <person name="Montanini B."/>
            <person name="Hainaut M."/>
            <person name="Levati E."/>
            <person name="Barry K.W."/>
            <person name="Belfiori B."/>
            <person name="Cichocki N."/>
            <person name="Clum A."/>
            <person name="Dockter R.B."/>
            <person name="Fauchery L."/>
            <person name="Guy J."/>
            <person name="Iotti M."/>
            <person name="Le Tacon F."/>
            <person name="Lindquist E.A."/>
            <person name="Lipzen A."/>
            <person name="Malagnac F."/>
            <person name="Mello A."/>
            <person name="Molinier V."/>
            <person name="Miyauchi S."/>
            <person name="Poulain J."/>
            <person name="Riccioni C."/>
            <person name="Rubini A."/>
            <person name="Sitrit Y."/>
            <person name="Splivallo R."/>
            <person name="Traeger S."/>
            <person name="Wang M."/>
            <person name="Zifcakova L."/>
            <person name="Wipf D."/>
            <person name="Zambonelli A."/>
            <person name="Paolocci F."/>
            <person name="Nowrousian M."/>
            <person name="Ottonello S."/>
            <person name="Baldrian P."/>
            <person name="Spatafora J.W."/>
            <person name="Henrissat B."/>
            <person name="Nagy L.G."/>
            <person name="Aury J.M."/>
            <person name="Wincker P."/>
            <person name="Grigoriev I.V."/>
            <person name="Bonfante P."/>
            <person name="Martin F.M."/>
        </authorList>
    </citation>
    <scope>NUCLEOTIDE SEQUENCE [LARGE SCALE GENOMIC DNA]</scope>
    <source>
        <strain evidence="1 2">RN42</strain>
    </source>
</reference>
<dbReference type="CDD" id="cd02440">
    <property type="entry name" value="AdoMet_MTases"/>
    <property type="match status" value="1"/>
</dbReference>
<keyword evidence="1" id="KW-0489">Methyltransferase</keyword>
<gene>
    <name evidence="1" type="ORF">BJ508DRAFT_375772</name>
</gene>
<dbReference type="PANTHER" id="PTHR43591:SF10">
    <property type="entry name" value="ABC TRANSMEMBRANE TYPE-1 DOMAIN-CONTAINING PROTEIN-RELATED"/>
    <property type="match status" value="1"/>
</dbReference>
<proteinExistence type="predicted"/>
<dbReference type="InterPro" id="IPR029063">
    <property type="entry name" value="SAM-dependent_MTases_sf"/>
</dbReference>
<evidence type="ECO:0000313" key="2">
    <source>
        <dbReference type="Proteomes" id="UP000275078"/>
    </source>
</evidence>
<dbReference type="AlphaFoldDB" id="A0A3N4IC94"/>
<dbReference type="Proteomes" id="UP000275078">
    <property type="component" value="Unassembled WGS sequence"/>
</dbReference>
<keyword evidence="1" id="KW-0808">Transferase</keyword>
<protein>
    <submittedName>
        <fullName evidence="1">S-adenosyl-L-methionine-dependent methyltransferase</fullName>
    </submittedName>
</protein>
<keyword evidence="2" id="KW-1185">Reference proteome</keyword>
<accession>A0A3N4IC94</accession>
<dbReference type="Pfam" id="PF13489">
    <property type="entry name" value="Methyltransf_23"/>
    <property type="match status" value="1"/>
</dbReference>
<organism evidence="1 2">
    <name type="scientific">Ascobolus immersus RN42</name>
    <dbReference type="NCBI Taxonomy" id="1160509"/>
    <lineage>
        <taxon>Eukaryota</taxon>
        <taxon>Fungi</taxon>
        <taxon>Dikarya</taxon>
        <taxon>Ascomycota</taxon>
        <taxon>Pezizomycotina</taxon>
        <taxon>Pezizomycetes</taxon>
        <taxon>Pezizales</taxon>
        <taxon>Ascobolaceae</taxon>
        <taxon>Ascobolus</taxon>
    </lineage>
</organism>
<dbReference type="OrthoDB" id="2013972at2759"/>
<dbReference type="GO" id="GO:0032259">
    <property type="term" value="P:methylation"/>
    <property type="evidence" value="ECO:0007669"/>
    <property type="project" value="UniProtKB-KW"/>
</dbReference>
<dbReference type="EMBL" id="ML119672">
    <property type="protein sequence ID" value="RPA82278.1"/>
    <property type="molecule type" value="Genomic_DNA"/>
</dbReference>
<dbReference type="Gene3D" id="3.40.50.150">
    <property type="entry name" value="Vaccinia Virus protein VP39"/>
    <property type="match status" value="1"/>
</dbReference>
<dbReference type="GO" id="GO:0008168">
    <property type="term" value="F:methyltransferase activity"/>
    <property type="evidence" value="ECO:0007669"/>
    <property type="project" value="UniProtKB-KW"/>
</dbReference>
<name>A0A3N4IC94_ASCIM</name>
<sequence>MSIEQTTVPELENQQESRIEILNEDDSDYAASTIDSDTTSITSSVLDYVYENGRRYPSRRSQVEALLPNDEDEQERLDLLHHYHLLVLKGALFLAPVKDLAGKRILDLGTGTGIWAIDVADQYPEAQVLGVDISPIQPNFVPPNARFEIDNIEDDWTYSSKFSLIHTRSLMGSVKDWPALIKRAFDHLEPGGWLDLHETHTTGAYSEDGTTKGTAIEEYNEALKEAGLKSGHRLDLAPQLEAFLKEAGFVDVKVDKFRAPVGAWPKNPTMRQLGVIGMESVKTGSEAYGLLAFTKILGWDVDRAKKVIRETVEACMNKKVHLIYPIYNVVGRKPFESEAAGNVAEA</sequence>
<evidence type="ECO:0000313" key="1">
    <source>
        <dbReference type="EMBL" id="RPA82278.1"/>
    </source>
</evidence>
<dbReference type="PANTHER" id="PTHR43591">
    <property type="entry name" value="METHYLTRANSFERASE"/>
    <property type="match status" value="1"/>
</dbReference>
<dbReference type="SUPFAM" id="SSF53335">
    <property type="entry name" value="S-adenosyl-L-methionine-dependent methyltransferases"/>
    <property type="match status" value="1"/>
</dbReference>
<dbReference type="STRING" id="1160509.A0A3N4IC94"/>